<accession>A0A803LGV9</accession>
<evidence type="ECO:0000313" key="2">
    <source>
        <dbReference type="EnsemblPlants" id="AUR62013206-RA:cds"/>
    </source>
</evidence>
<dbReference type="Gramene" id="AUR62013206-RA">
    <property type="protein sequence ID" value="AUR62013206-RA:cds"/>
    <property type="gene ID" value="AUR62013206"/>
</dbReference>
<dbReference type="InterPro" id="IPR001841">
    <property type="entry name" value="Znf_RING"/>
</dbReference>
<evidence type="ECO:0000259" key="1">
    <source>
        <dbReference type="Pfam" id="PF17123"/>
    </source>
</evidence>
<evidence type="ECO:0000313" key="3">
    <source>
        <dbReference type="Proteomes" id="UP000596660"/>
    </source>
</evidence>
<reference evidence="2" key="1">
    <citation type="journal article" date="2017" name="Nature">
        <title>The genome of Chenopodium quinoa.</title>
        <authorList>
            <person name="Jarvis D.E."/>
            <person name="Ho Y.S."/>
            <person name="Lightfoot D.J."/>
            <person name="Schmoeckel S.M."/>
            <person name="Li B."/>
            <person name="Borm T.J.A."/>
            <person name="Ohyanagi H."/>
            <person name="Mineta K."/>
            <person name="Michell C.T."/>
            <person name="Saber N."/>
            <person name="Kharbatia N.M."/>
            <person name="Rupper R.R."/>
            <person name="Sharp A.R."/>
            <person name="Dally N."/>
            <person name="Boughton B.A."/>
            <person name="Woo Y.H."/>
            <person name="Gao G."/>
            <person name="Schijlen E.G.W.M."/>
            <person name="Guo X."/>
            <person name="Momin A.A."/>
            <person name="Negrao S."/>
            <person name="Al-Babili S."/>
            <person name="Gehring C."/>
            <person name="Roessner U."/>
            <person name="Jung C."/>
            <person name="Murphy K."/>
            <person name="Arold S.T."/>
            <person name="Gojobori T."/>
            <person name="van der Linden C.G."/>
            <person name="van Loo E.N."/>
            <person name="Jellen E.N."/>
            <person name="Maughan P.J."/>
            <person name="Tester M."/>
        </authorList>
    </citation>
    <scope>NUCLEOTIDE SEQUENCE [LARGE SCALE GENOMIC DNA]</scope>
    <source>
        <strain evidence="2">cv. PI 614886</strain>
    </source>
</reference>
<sequence>MEENNNATNDEQKPVDDVFTVHLSYYEDGLNDVPTKNVSFEFARESPCLNWERKDAVMNCLKDNDINVDDSDSILNVVVQSCDLLLDYVRNFGRKSLVMYVKVIVYHVNDEQEDGDDHEYDYDDELMEEEEEPMFLDDDIVDNEEIIEFRLEASGVRFSNGYSGAKENCTICLEEFGKSDNVAMLPCSHVLLNMIIPDPRYWEAPS</sequence>
<organism evidence="2 3">
    <name type="scientific">Chenopodium quinoa</name>
    <name type="common">Quinoa</name>
    <dbReference type="NCBI Taxonomy" id="63459"/>
    <lineage>
        <taxon>Eukaryota</taxon>
        <taxon>Viridiplantae</taxon>
        <taxon>Streptophyta</taxon>
        <taxon>Embryophyta</taxon>
        <taxon>Tracheophyta</taxon>
        <taxon>Spermatophyta</taxon>
        <taxon>Magnoliopsida</taxon>
        <taxon>eudicotyledons</taxon>
        <taxon>Gunneridae</taxon>
        <taxon>Pentapetalae</taxon>
        <taxon>Caryophyllales</taxon>
        <taxon>Chenopodiaceae</taxon>
        <taxon>Chenopodioideae</taxon>
        <taxon>Atripliceae</taxon>
        <taxon>Chenopodium</taxon>
    </lineage>
</organism>
<keyword evidence="3" id="KW-1185">Reference proteome</keyword>
<protein>
    <recommendedName>
        <fullName evidence="1">RING-type domain-containing protein</fullName>
    </recommendedName>
</protein>
<feature type="domain" description="RING-type" evidence="1">
    <location>
        <begin position="168"/>
        <end position="190"/>
    </location>
</feature>
<dbReference type="Proteomes" id="UP000596660">
    <property type="component" value="Unplaced"/>
</dbReference>
<dbReference type="AlphaFoldDB" id="A0A803LGV9"/>
<dbReference type="Gene3D" id="3.30.40.10">
    <property type="entry name" value="Zinc/RING finger domain, C3HC4 (zinc finger)"/>
    <property type="match status" value="1"/>
</dbReference>
<reference evidence="2" key="2">
    <citation type="submission" date="2021-03" db="UniProtKB">
        <authorList>
            <consortium name="EnsemblPlants"/>
        </authorList>
    </citation>
    <scope>IDENTIFICATION</scope>
</reference>
<dbReference type="Pfam" id="PF17123">
    <property type="entry name" value="zf-RING_11"/>
    <property type="match status" value="1"/>
</dbReference>
<dbReference type="InterPro" id="IPR013083">
    <property type="entry name" value="Znf_RING/FYVE/PHD"/>
</dbReference>
<dbReference type="EnsemblPlants" id="AUR62013206-RA">
    <property type="protein sequence ID" value="AUR62013206-RA:cds"/>
    <property type="gene ID" value="AUR62013206"/>
</dbReference>
<name>A0A803LGV9_CHEQI</name>
<proteinExistence type="predicted"/>
<dbReference type="SUPFAM" id="SSF57850">
    <property type="entry name" value="RING/U-box"/>
    <property type="match status" value="1"/>
</dbReference>